<dbReference type="eggNOG" id="COG0224">
    <property type="taxonomic scope" value="Bacteria"/>
</dbReference>
<keyword evidence="11" id="KW-0378">Hydrolase</keyword>
<evidence type="ECO:0000256" key="10">
    <source>
        <dbReference type="HAMAP-Rule" id="MF_00815"/>
    </source>
</evidence>
<evidence type="ECO:0000256" key="9">
    <source>
        <dbReference type="ARBA" id="ARBA00023310"/>
    </source>
</evidence>
<dbReference type="PANTHER" id="PTHR11693">
    <property type="entry name" value="ATP SYNTHASE GAMMA CHAIN"/>
    <property type="match status" value="1"/>
</dbReference>
<dbReference type="RefSeq" id="WP_013054443.1">
    <property type="nucleotide sequence ID" value="NC_014014.1"/>
</dbReference>
<dbReference type="Gene3D" id="1.10.287.80">
    <property type="entry name" value="ATP synthase, gamma subunit, helix hairpin domain"/>
    <property type="match status" value="1"/>
</dbReference>
<dbReference type="PROSITE" id="PS00153">
    <property type="entry name" value="ATPASE_GAMMA"/>
    <property type="match status" value="1"/>
</dbReference>
<dbReference type="GO" id="GO:0005886">
    <property type="term" value="C:plasma membrane"/>
    <property type="evidence" value="ECO:0007669"/>
    <property type="project" value="UniProtKB-SubCell"/>
</dbReference>
<dbReference type="GO" id="GO:0046933">
    <property type="term" value="F:proton-transporting ATP synthase activity, rotational mechanism"/>
    <property type="evidence" value="ECO:0007669"/>
    <property type="project" value="UniProtKB-UniRule"/>
</dbReference>
<name>D5E5G0_MYCCM</name>
<dbReference type="InterPro" id="IPR000131">
    <property type="entry name" value="ATP_synth_F1_gsu"/>
</dbReference>
<evidence type="ECO:0000256" key="7">
    <source>
        <dbReference type="ARBA" id="ARBA00023136"/>
    </source>
</evidence>
<comment type="function">
    <text evidence="1 10">Produces ATP from ADP in the presence of a proton gradient across the membrane. The gamma chain is believed to be important in regulating ATPase activity and the flow of protons through the CF(0) complex.</text>
</comment>
<evidence type="ECO:0000256" key="5">
    <source>
        <dbReference type="ARBA" id="ARBA00022781"/>
    </source>
</evidence>
<dbReference type="Pfam" id="PF00231">
    <property type="entry name" value="ATP-synt"/>
    <property type="match status" value="1"/>
</dbReference>
<protein>
    <recommendedName>
        <fullName evidence="10">ATP synthase gamma chain</fullName>
    </recommendedName>
    <alternativeName>
        <fullName evidence="10">ATP synthase F1 sector gamma subunit</fullName>
    </alternativeName>
    <alternativeName>
        <fullName evidence="10">F-ATPase gamma subunit</fullName>
    </alternativeName>
</protein>
<dbReference type="GO" id="GO:0045259">
    <property type="term" value="C:proton-transporting ATP synthase complex"/>
    <property type="evidence" value="ECO:0007669"/>
    <property type="project" value="UniProtKB-KW"/>
</dbReference>
<keyword evidence="10" id="KW-1003">Cell membrane</keyword>
<reference evidence="11 12" key="3">
    <citation type="journal article" date="2011" name="J. Bacteriol.">
        <title>Genome sequences of Mycoplasma alligatoris A21JP2T and Mycoplasma crocodyli MP145T.</title>
        <authorList>
            <person name="Brown D.R."/>
            <person name="Farmerie W.G."/>
            <person name="May M."/>
            <person name="Benders G.A."/>
            <person name="Durkin A.S."/>
            <person name="Hlavinka K."/>
            <person name="Hostetler J."/>
            <person name="Jackson J."/>
            <person name="Johnson J."/>
            <person name="Miller R.H."/>
            <person name="Paralanov V."/>
            <person name="Radune D."/>
            <person name="Szczypinski B."/>
            <person name="Glass J.I."/>
        </authorList>
    </citation>
    <scope>NUCLEOTIDE SEQUENCE [LARGE SCALE GENOMIC DNA]</scope>
    <source>
        <strain evidence="12">ATCC 51981 / MP145</strain>
    </source>
</reference>
<keyword evidence="9 10" id="KW-0066">ATP synthesis</keyword>
<evidence type="ECO:0000256" key="1">
    <source>
        <dbReference type="ARBA" id="ARBA00003456"/>
    </source>
</evidence>
<evidence type="ECO:0000256" key="3">
    <source>
        <dbReference type="ARBA" id="ARBA00007681"/>
    </source>
</evidence>
<dbReference type="EMBL" id="CP001991">
    <property type="protein sequence ID" value="ADE19667.1"/>
    <property type="molecule type" value="Genomic_DNA"/>
</dbReference>
<dbReference type="HAMAP" id="MF_00815">
    <property type="entry name" value="ATP_synth_gamma_bact"/>
    <property type="match status" value="1"/>
</dbReference>
<dbReference type="SUPFAM" id="SSF52943">
    <property type="entry name" value="ATP synthase (F1-ATPase), gamma subunit"/>
    <property type="match status" value="1"/>
</dbReference>
<evidence type="ECO:0000313" key="12">
    <source>
        <dbReference type="Proteomes" id="UP000001845"/>
    </source>
</evidence>
<evidence type="ECO:0000313" key="11">
    <source>
        <dbReference type="EMBL" id="ADE19667.1"/>
    </source>
</evidence>
<evidence type="ECO:0000256" key="8">
    <source>
        <dbReference type="ARBA" id="ARBA00023196"/>
    </source>
</evidence>
<dbReference type="PANTHER" id="PTHR11693:SF22">
    <property type="entry name" value="ATP SYNTHASE SUBUNIT GAMMA, MITOCHONDRIAL"/>
    <property type="match status" value="1"/>
</dbReference>
<evidence type="ECO:0000256" key="6">
    <source>
        <dbReference type="ARBA" id="ARBA00023065"/>
    </source>
</evidence>
<sequence>MASLTALKSRINVIQNTKKITHAMELVASSKLRKARENFQSIQSYQNNLETIFNELLMHITPEEYYSVFPKTKGIDSKLYILITSDLGLCGSYNSNLVNMLKNKLTDNDKIIIIGSKGYAALAHGEHKDKIITVYNDYGDTVSYTLGSEISRIAEDLYYHKKISQVNIIYTKFISNVVQEPVDLRIFPFEIESKNYINVSPIEFEPNIHTILKNSVPLYMASMIYCLGTSSKISEMASRRTAMENATDNAQELTHELNLEYNRKRQSLITQEINEIVSGADAT</sequence>
<dbReference type="InterPro" id="IPR035968">
    <property type="entry name" value="ATP_synth_F1_ATPase_gsu"/>
</dbReference>
<gene>
    <name evidence="10 11" type="primary">atpG</name>
    <name evidence="11" type="ordered locus">MCRO_0367</name>
</gene>
<dbReference type="CDD" id="cd12151">
    <property type="entry name" value="F1-ATPase_gamma"/>
    <property type="match status" value="1"/>
</dbReference>
<proteinExistence type="inferred from homology"/>
<dbReference type="InterPro" id="IPR023632">
    <property type="entry name" value="ATP_synth_F1_gsu_CS"/>
</dbReference>
<reference evidence="12" key="1">
    <citation type="submission" date="2010-03" db="EMBL/GenBank/DDBJ databases">
        <title>The complete genome of Mycoplasma crocodyli MP145.</title>
        <authorList>
            <person name="Glass J.I."/>
            <person name="Durkin A.S."/>
            <person name="Hostetler J."/>
            <person name="Jackson J."/>
            <person name="Johnson J."/>
            <person name="May M.A."/>
            <person name="Paralanov V."/>
            <person name="Radune D."/>
            <person name="Szczypinski B."/>
            <person name="Brown D.R."/>
        </authorList>
    </citation>
    <scope>NUCLEOTIDE SEQUENCE [LARGE SCALE GENOMIC DNA]</scope>
    <source>
        <strain evidence="12">ATCC 51981 / MP145</strain>
    </source>
</reference>
<keyword evidence="5 10" id="KW-0375">Hydrogen ion transport</keyword>
<evidence type="ECO:0000256" key="4">
    <source>
        <dbReference type="ARBA" id="ARBA00022448"/>
    </source>
</evidence>
<accession>D5E5G0</accession>
<dbReference type="AlphaFoldDB" id="D5E5G0"/>
<dbReference type="GO" id="GO:0042777">
    <property type="term" value="P:proton motive force-driven plasma membrane ATP synthesis"/>
    <property type="evidence" value="ECO:0007669"/>
    <property type="project" value="UniProtKB-UniRule"/>
</dbReference>
<keyword evidence="6 10" id="KW-0406">Ion transport</keyword>
<dbReference type="GO" id="GO:0005524">
    <property type="term" value="F:ATP binding"/>
    <property type="evidence" value="ECO:0007669"/>
    <property type="project" value="UniProtKB-UniRule"/>
</dbReference>
<dbReference type="Gene3D" id="3.40.1380.10">
    <property type="match status" value="1"/>
</dbReference>
<evidence type="ECO:0000256" key="2">
    <source>
        <dbReference type="ARBA" id="ARBA00004170"/>
    </source>
</evidence>
<comment type="subunit">
    <text evidence="10">F-type ATPases have 2 components, CF(1) - the catalytic core - and CF(0) - the membrane proton channel. CF(1) has five subunits: alpha(3), beta(3), gamma(1), delta(1), epsilon(1). CF(0) has three main subunits: a, b and c.</text>
</comment>
<comment type="similarity">
    <text evidence="3 10">Belongs to the ATPase gamma chain family.</text>
</comment>
<comment type="subcellular location">
    <subcellularLocation>
        <location evidence="10">Cell membrane</location>
        <topology evidence="10">Peripheral membrane protein</topology>
    </subcellularLocation>
    <subcellularLocation>
        <location evidence="2">Membrane</location>
        <topology evidence="2">Peripheral membrane protein</topology>
    </subcellularLocation>
</comment>
<dbReference type="NCBIfam" id="TIGR01146">
    <property type="entry name" value="ATPsyn_F1gamma"/>
    <property type="match status" value="1"/>
</dbReference>
<dbReference type="PRINTS" id="PR00126">
    <property type="entry name" value="ATPASEGAMMA"/>
</dbReference>
<dbReference type="HOGENOM" id="CLU_050669_0_1_14"/>
<reference key="2">
    <citation type="submission" date="2010-03" db="EMBL/GenBank/DDBJ databases">
        <authorList>
            <person name="Ma Z."/>
            <person name="Wang X."/>
            <person name="Liu H."/>
        </authorList>
    </citation>
    <scope>NUCLEOTIDE SEQUENCE</scope>
    <source>
        <strain>MP145</strain>
    </source>
</reference>
<keyword evidence="4 10" id="KW-0813">Transport</keyword>
<dbReference type="STRING" id="512564.MCRO_0367"/>
<dbReference type="Proteomes" id="UP000001845">
    <property type="component" value="Chromosome"/>
</dbReference>
<organism evidence="11 12">
    <name type="scientific">Mycoplasma crocodyli (strain ATCC 51981 / MP145)</name>
    <dbReference type="NCBI Taxonomy" id="512564"/>
    <lineage>
        <taxon>Bacteria</taxon>
        <taxon>Bacillati</taxon>
        <taxon>Mycoplasmatota</taxon>
        <taxon>Mollicutes</taxon>
        <taxon>Mycoplasmataceae</taxon>
        <taxon>Mycoplasma</taxon>
    </lineage>
</organism>
<keyword evidence="7 10" id="KW-0472">Membrane</keyword>
<keyword evidence="8 10" id="KW-0139">CF(1)</keyword>
<dbReference type="KEGG" id="mcd:MCRO_0367"/>
<keyword evidence="12" id="KW-1185">Reference proteome</keyword>
<dbReference type="OrthoDB" id="9812769at2"/>
<dbReference type="GO" id="GO:0016787">
    <property type="term" value="F:hydrolase activity"/>
    <property type="evidence" value="ECO:0007669"/>
    <property type="project" value="UniProtKB-KW"/>
</dbReference>